<feature type="transmembrane region" description="Helical" evidence="6">
    <location>
        <begin position="443"/>
        <end position="461"/>
    </location>
</feature>
<evidence type="ECO:0000256" key="1">
    <source>
        <dbReference type="ARBA" id="ARBA00004141"/>
    </source>
</evidence>
<dbReference type="OrthoDB" id="10262656at2759"/>
<feature type="domain" description="Major facilitator superfamily (MFS) profile" evidence="7">
    <location>
        <begin position="19"/>
        <end position="571"/>
    </location>
</feature>
<dbReference type="InterPro" id="IPR036259">
    <property type="entry name" value="MFS_trans_sf"/>
</dbReference>
<dbReference type="Gene3D" id="1.20.1250.20">
    <property type="entry name" value="MFS general substrate transporter like domains"/>
    <property type="match status" value="1"/>
</dbReference>
<keyword evidence="9" id="KW-1185">Reference proteome</keyword>
<evidence type="ECO:0000256" key="2">
    <source>
        <dbReference type="ARBA" id="ARBA00022448"/>
    </source>
</evidence>
<dbReference type="InterPro" id="IPR020846">
    <property type="entry name" value="MFS_dom"/>
</dbReference>
<feature type="transmembrane region" description="Helical" evidence="6">
    <location>
        <begin position="91"/>
        <end position="109"/>
    </location>
</feature>
<accession>A0A1E4TSN4</accession>
<feature type="transmembrane region" description="Helical" evidence="6">
    <location>
        <begin position="202"/>
        <end position="222"/>
    </location>
</feature>
<keyword evidence="4 6" id="KW-1133">Transmembrane helix</keyword>
<feature type="transmembrane region" description="Helical" evidence="6">
    <location>
        <begin position="511"/>
        <end position="532"/>
    </location>
</feature>
<dbReference type="GO" id="GO:0016020">
    <property type="term" value="C:membrane"/>
    <property type="evidence" value="ECO:0007669"/>
    <property type="project" value="UniProtKB-SubCell"/>
</dbReference>
<organism evidence="8 9">
    <name type="scientific">Pachysolen tannophilus NRRL Y-2460</name>
    <dbReference type="NCBI Taxonomy" id="669874"/>
    <lineage>
        <taxon>Eukaryota</taxon>
        <taxon>Fungi</taxon>
        <taxon>Dikarya</taxon>
        <taxon>Ascomycota</taxon>
        <taxon>Saccharomycotina</taxon>
        <taxon>Pichiomycetes</taxon>
        <taxon>Pachysolenaceae</taxon>
        <taxon>Pachysolen</taxon>
    </lineage>
</organism>
<dbReference type="Pfam" id="PF07690">
    <property type="entry name" value="MFS_1"/>
    <property type="match status" value="2"/>
</dbReference>
<feature type="transmembrane region" description="Helical" evidence="6">
    <location>
        <begin position="544"/>
        <end position="565"/>
    </location>
</feature>
<gene>
    <name evidence="8" type="ORF">PACTADRAFT_50600</name>
</gene>
<comment type="subcellular location">
    <subcellularLocation>
        <location evidence="1">Membrane</location>
        <topology evidence="1">Multi-pass membrane protein</topology>
    </subcellularLocation>
</comment>
<evidence type="ECO:0000259" key="7">
    <source>
        <dbReference type="PROSITE" id="PS50850"/>
    </source>
</evidence>
<evidence type="ECO:0000256" key="5">
    <source>
        <dbReference type="ARBA" id="ARBA00023136"/>
    </source>
</evidence>
<evidence type="ECO:0000256" key="3">
    <source>
        <dbReference type="ARBA" id="ARBA00022692"/>
    </source>
</evidence>
<feature type="transmembrane region" description="Helical" evidence="6">
    <location>
        <begin position="412"/>
        <end position="431"/>
    </location>
</feature>
<dbReference type="GO" id="GO:0022857">
    <property type="term" value="F:transmembrane transporter activity"/>
    <property type="evidence" value="ECO:0007669"/>
    <property type="project" value="InterPro"/>
</dbReference>
<evidence type="ECO:0000313" key="8">
    <source>
        <dbReference type="EMBL" id="ODV94734.1"/>
    </source>
</evidence>
<evidence type="ECO:0000256" key="6">
    <source>
        <dbReference type="SAM" id="Phobius"/>
    </source>
</evidence>
<keyword evidence="5 6" id="KW-0472">Membrane</keyword>
<dbReference type="PANTHER" id="PTHR23504">
    <property type="entry name" value="MAJOR FACILITATOR SUPERFAMILY DOMAIN-CONTAINING PROTEIN 10"/>
    <property type="match status" value="1"/>
</dbReference>
<evidence type="ECO:0000256" key="4">
    <source>
        <dbReference type="ARBA" id="ARBA00022989"/>
    </source>
</evidence>
<feature type="transmembrane region" description="Helical" evidence="6">
    <location>
        <begin position="473"/>
        <end position="491"/>
    </location>
</feature>
<reference evidence="9" key="1">
    <citation type="submission" date="2016-05" db="EMBL/GenBank/DDBJ databases">
        <title>Comparative genomics of biotechnologically important yeasts.</title>
        <authorList>
            <consortium name="DOE Joint Genome Institute"/>
            <person name="Riley R."/>
            <person name="Haridas S."/>
            <person name="Wolfe K.H."/>
            <person name="Lopes M.R."/>
            <person name="Hittinger C.T."/>
            <person name="Goker M."/>
            <person name="Salamov A."/>
            <person name="Wisecaver J."/>
            <person name="Long T.M."/>
            <person name="Aerts A.L."/>
            <person name="Barry K."/>
            <person name="Choi C."/>
            <person name="Clum A."/>
            <person name="Coughlan A.Y."/>
            <person name="Deshpande S."/>
            <person name="Douglass A.P."/>
            <person name="Hanson S.J."/>
            <person name="Klenk H.-P."/>
            <person name="Labutti K."/>
            <person name="Lapidus A."/>
            <person name="Lindquist E."/>
            <person name="Lipzen A."/>
            <person name="Meier-Kolthoff J.P."/>
            <person name="Ohm R.A."/>
            <person name="Otillar R.P."/>
            <person name="Pangilinan J."/>
            <person name="Peng Y."/>
            <person name="Rokas A."/>
            <person name="Rosa C.A."/>
            <person name="Scheuner C."/>
            <person name="Sibirny A.A."/>
            <person name="Slot J.C."/>
            <person name="Stielow J.B."/>
            <person name="Sun H."/>
            <person name="Kurtzman C.P."/>
            <person name="Blackwell M."/>
            <person name="Grigoriev I.V."/>
            <person name="Jeffries T.W."/>
        </authorList>
    </citation>
    <scope>NUCLEOTIDE SEQUENCE [LARGE SCALE GENOMIC DNA]</scope>
    <source>
        <strain evidence="9">NRRL Y-2460</strain>
    </source>
</reference>
<proteinExistence type="predicted"/>
<keyword evidence="3 6" id="KW-0812">Transmembrane</keyword>
<dbReference type="InterPro" id="IPR011701">
    <property type="entry name" value="MFS"/>
</dbReference>
<name>A0A1E4TSN4_PACTA</name>
<keyword evidence="2" id="KW-0813">Transport</keyword>
<feature type="transmembrane region" description="Helical" evidence="6">
    <location>
        <begin position="148"/>
        <end position="171"/>
    </location>
</feature>
<dbReference type="EMBL" id="KV454015">
    <property type="protein sequence ID" value="ODV94734.1"/>
    <property type="molecule type" value="Genomic_DNA"/>
</dbReference>
<dbReference type="PANTHER" id="PTHR23504:SF15">
    <property type="entry name" value="MAJOR FACILITATOR SUPERFAMILY (MFS) PROFILE DOMAIN-CONTAINING PROTEIN"/>
    <property type="match status" value="1"/>
</dbReference>
<dbReference type="CDD" id="cd17330">
    <property type="entry name" value="MFS_SLC46_TetA_like"/>
    <property type="match status" value="1"/>
</dbReference>
<feature type="transmembrane region" description="Helical" evidence="6">
    <location>
        <begin position="60"/>
        <end position="79"/>
    </location>
</feature>
<dbReference type="PROSITE" id="PS50850">
    <property type="entry name" value="MFS"/>
    <property type="match status" value="1"/>
</dbReference>
<dbReference type="Proteomes" id="UP000094236">
    <property type="component" value="Unassembled WGS sequence"/>
</dbReference>
<protein>
    <recommendedName>
        <fullName evidence="7">Major facilitator superfamily (MFS) profile domain-containing protein</fullName>
    </recommendedName>
</protein>
<dbReference type="SUPFAM" id="SSF103473">
    <property type="entry name" value="MFS general substrate transporter"/>
    <property type="match status" value="1"/>
</dbReference>
<evidence type="ECO:0000313" key="9">
    <source>
        <dbReference type="Proteomes" id="UP000094236"/>
    </source>
</evidence>
<sequence>MRSNKISFKEQLRGFPKWQIFLISVARFAEPVAFTSFFPYVYFMVRDFGIAKNESEVSKYVGYLSSSFALFEFIFSIQFGYFADKFGRKKVLIMGLFGMMISILIFGFSKNYYQALLGRSLMGAFNGNIAVVRTVVGELAVNKNHQALAFSTIPLLWQIGCVVGPMSGYLVKTDNLSLIKLGMGGIEIPYLNKLLEKYPYCLSNIVIAIFLLFSVLLLSFFLEETHPDLKYKVDYGLKIGDLIRKKLGFKIPAKRPWELQNFEISRPLEVSEESLLIDNSEDTFAYDSANLNENIEETLSQGDSSNSMSILSRQQSNALVETYSQSNSVLSKEQLKDLSNWQSLMLPSTSHTLLSTFIMSTHCLIFDEFLPVFLSYEIIRETPDDPSSKLISKFPFKIVGGLGYDSSSIGRVLSYTGFAGVLMVILVFPFLDRNFDPVKCYRFLLQFFPITYLMLPFLIFTLPPNFISPTNTYLTSVSLYTLFLLKTFGQANAYPEIYLLVHRASPPKNRAFINGVLMSSIALGRFFGPLIWGSIMSWSNTHEVGWFTWWSLALLALIGSIQVFFLNVDDEDDDEFKDYNNSIDEVPYDQE</sequence>
<dbReference type="AlphaFoldDB" id="A0A1E4TSN4"/>
<feature type="transmembrane region" description="Helical" evidence="6">
    <location>
        <begin position="20"/>
        <end position="40"/>
    </location>
</feature>